<comment type="domain">
    <text evidence="12">The WWE domain mediates non-covalent poly(ADP-ribose)-binding.</text>
</comment>
<evidence type="ECO:0000256" key="4">
    <source>
        <dbReference type="ARBA" id="ARBA00022490"/>
    </source>
</evidence>
<keyword evidence="6" id="KW-0879">Wnt signaling pathway</keyword>
<protein>
    <recommendedName>
        <fullName evidence="12">E3 ubiquitin-protein ligase</fullName>
        <ecNumber evidence="12">2.3.2.27</ecNumber>
    </recommendedName>
</protein>
<evidence type="ECO:0000259" key="15">
    <source>
        <dbReference type="PROSITE" id="PS50918"/>
    </source>
</evidence>
<dbReference type="GO" id="GO:0061630">
    <property type="term" value="F:ubiquitin protein ligase activity"/>
    <property type="evidence" value="ECO:0007669"/>
    <property type="project" value="UniProtKB-UniRule"/>
</dbReference>
<dbReference type="GO" id="GO:0072572">
    <property type="term" value="F:poly-ADP-D-ribose binding"/>
    <property type="evidence" value="ECO:0007669"/>
    <property type="project" value="UniProtKB-UniRule"/>
</dbReference>
<evidence type="ECO:0000256" key="13">
    <source>
        <dbReference type="SAM" id="MobiDB-lite"/>
    </source>
</evidence>
<dbReference type="FunFam" id="3.30.720.50:FF:000003">
    <property type="entry name" value="E3 ubiquitin-protein ligase RNF146"/>
    <property type="match status" value="1"/>
</dbReference>
<comment type="catalytic activity">
    <reaction evidence="1 12">
        <text>S-ubiquitinyl-[E2 ubiquitin-conjugating enzyme]-L-cysteine + [acceptor protein]-L-lysine = [E2 ubiquitin-conjugating enzyme]-L-cysteine + N(6)-ubiquitinyl-[acceptor protein]-L-lysine.</text>
        <dbReference type="EC" id="2.3.2.27"/>
    </reaction>
</comment>
<comment type="function">
    <text evidence="12">E3 ubiquitin-protein ligase that specifically binds poly-ADP-ribosylated proteins and mediates their ubiquitination and subsequent degradation.</text>
</comment>
<feature type="compositionally biased region" description="Basic and acidic residues" evidence="13">
    <location>
        <begin position="189"/>
        <end position="199"/>
    </location>
</feature>
<accession>A0AAN7P877</accession>
<dbReference type="InterPro" id="IPR017907">
    <property type="entry name" value="Znf_RING_CS"/>
</dbReference>
<sequence>MAEGTSHVDTVEETETKEKPAENNLECAVCLQPCIHPAQLPCGHIFCFLCVKGIANQSKRCAMCRQEIPRDFIEQPKLLQSPEPLEKFDGGYQWFYEGRNGWWQYDERTSRELEACYKAGERTCELLIAGFLYVADLDAMLQMRRNDHSRRRRIKRDLASVPKKGVAGLRTDTEQSQPYIENQFSADAQRPHSPTEGRTDSLTPITPSNTPQTPASGRESPHHEDLEATVERIRSLRLDANDNSVRLRVVQNDQAETEETSPNTTNNSREEYRSPHYSRFQF</sequence>
<dbReference type="InterPro" id="IPR044110">
    <property type="entry name" value="RING-HC_RNF146"/>
</dbReference>
<feature type="domain" description="RING-type" evidence="14">
    <location>
        <begin position="27"/>
        <end position="65"/>
    </location>
</feature>
<dbReference type="AlphaFoldDB" id="A0AAN7P877"/>
<proteinExistence type="predicted"/>
<dbReference type="InterPro" id="IPR037197">
    <property type="entry name" value="WWE_dom_sf"/>
</dbReference>
<dbReference type="InterPro" id="IPR033509">
    <property type="entry name" value="RNF146"/>
</dbReference>
<gene>
    <name evidence="16" type="ORF">RN001_009127</name>
</gene>
<dbReference type="InterPro" id="IPR004170">
    <property type="entry name" value="WWE_dom"/>
</dbReference>
<evidence type="ECO:0000259" key="14">
    <source>
        <dbReference type="PROSITE" id="PS50089"/>
    </source>
</evidence>
<evidence type="ECO:0000256" key="5">
    <source>
        <dbReference type="ARBA" id="ARBA00022679"/>
    </source>
</evidence>
<keyword evidence="17" id="KW-1185">Reference proteome</keyword>
<dbReference type="CDD" id="cd16546">
    <property type="entry name" value="RING-HC_RNF146"/>
    <property type="match status" value="1"/>
</dbReference>
<dbReference type="EC" id="2.3.2.27" evidence="12"/>
<comment type="pathway">
    <text evidence="3 12">Protein modification; protein ubiquitination.</text>
</comment>
<keyword evidence="10 12" id="KW-0862">Zinc</keyword>
<dbReference type="EMBL" id="JARPUR010000004">
    <property type="protein sequence ID" value="KAK4876621.1"/>
    <property type="molecule type" value="Genomic_DNA"/>
</dbReference>
<dbReference type="InterPro" id="IPR001841">
    <property type="entry name" value="Znf_RING"/>
</dbReference>
<dbReference type="PROSITE" id="PS50089">
    <property type="entry name" value="ZF_RING_2"/>
    <property type="match status" value="1"/>
</dbReference>
<keyword evidence="4 12" id="KW-0963">Cytoplasm</keyword>
<evidence type="ECO:0000256" key="12">
    <source>
        <dbReference type="RuleBase" id="RU367115"/>
    </source>
</evidence>
<evidence type="ECO:0000256" key="8">
    <source>
        <dbReference type="ARBA" id="ARBA00022771"/>
    </source>
</evidence>
<keyword evidence="9 12" id="KW-0833">Ubl conjugation pathway</keyword>
<dbReference type="GO" id="GO:0051865">
    <property type="term" value="P:protein autoubiquitination"/>
    <property type="evidence" value="ECO:0007669"/>
    <property type="project" value="UniProtKB-UniRule"/>
</dbReference>
<keyword evidence="7 12" id="KW-0479">Metal-binding</keyword>
<dbReference type="Pfam" id="PF02825">
    <property type="entry name" value="WWE"/>
    <property type="match status" value="1"/>
</dbReference>
<dbReference type="SUPFAM" id="SSF117839">
    <property type="entry name" value="WWE domain"/>
    <property type="match status" value="1"/>
</dbReference>
<comment type="subcellular location">
    <subcellularLocation>
        <location evidence="2 12">Cytoplasm</location>
        <location evidence="2 12">Cytosol</location>
    </subcellularLocation>
</comment>
<feature type="compositionally biased region" description="Polar residues" evidence="13">
    <location>
        <begin position="174"/>
        <end position="186"/>
    </location>
</feature>
<dbReference type="InterPro" id="IPR018123">
    <property type="entry name" value="WWE-dom_subgr"/>
</dbReference>
<feature type="compositionally biased region" description="Polar residues" evidence="13">
    <location>
        <begin position="200"/>
        <end position="215"/>
    </location>
</feature>
<feature type="region of interest" description="Disordered" evidence="13">
    <location>
        <begin position="146"/>
        <end position="227"/>
    </location>
</feature>
<keyword evidence="5 12" id="KW-0808">Transferase</keyword>
<evidence type="ECO:0000256" key="1">
    <source>
        <dbReference type="ARBA" id="ARBA00000900"/>
    </source>
</evidence>
<evidence type="ECO:0000256" key="2">
    <source>
        <dbReference type="ARBA" id="ARBA00004514"/>
    </source>
</evidence>
<dbReference type="Gene3D" id="3.30.40.10">
    <property type="entry name" value="Zinc/RING finger domain, C3HC4 (zinc finger)"/>
    <property type="match status" value="1"/>
</dbReference>
<dbReference type="Gene3D" id="3.30.720.50">
    <property type="match status" value="1"/>
</dbReference>
<dbReference type="PANTHER" id="PTHR13417">
    <property type="entry name" value="E3 UBIQUITIN-PROTEIN LIGASE RNF146"/>
    <property type="match status" value="1"/>
</dbReference>
<dbReference type="SMART" id="SM00678">
    <property type="entry name" value="WWE"/>
    <property type="match status" value="1"/>
</dbReference>
<evidence type="ECO:0000256" key="10">
    <source>
        <dbReference type="ARBA" id="ARBA00022833"/>
    </source>
</evidence>
<dbReference type="GO" id="GO:0006511">
    <property type="term" value="P:ubiquitin-dependent protein catabolic process"/>
    <property type="evidence" value="ECO:0007669"/>
    <property type="project" value="UniProtKB-UniRule"/>
</dbReference>
<dbReference type="PROSITE" id="PS50918">
    <property type="entry name" value="WWE"/>
    <property type="match status" value="1"/>
</dbReference>
<evidence type="ECO:0000256" key="7">
    <source>
        <dbReference type="ARBA" id="ARBA00022723"/>
    </source>
</evidence>
<dbReference type="GO" id="GO:0016055">
    <property type="term" value="P:Wnt signaling pathway"/>
    <property type="evidence" value="ECO:0007669"/>
    <property type="project" value="UniProtKB-KW"/>
</dbReference>
<name>A0AAN7P877_9COLE</name>
<keyword evidence="8 11" id="KW-0863">Zinc-finger</keyword>
<dbReference type="SUPFAM" id="SSF57850">
    <property type="entry name" value="RING/U-box"/>
    <property type="match status" value="1"/>
</dbReference>
<comment type="PTM">
    <text evidence="12">Ubiquitinated; autoubiquitinated.</text>
</comment>
<evidence type="ECO:0000313" key="16">
    <source>
        <dbReference type="EMBL" id="KAK4876621.1"/>
    </source>
</evidence>
<dbReference type="SMART" id="SM00184">
    <property type="entry name" value="RING"/>
    <property type="match status" value="1"/>
</dbReference>
<dbReference type="Pfam" id="PF13920">
    <property type="entry name" value="zf-C3HC4_3"/>
    <property type="match status" value="1"/>
</dbReference>
<dbReference type="InterPro" id="IPR013083">
    <property type="entry name" value="Znf_RING/FYVE/PHD"/>
</dbReference>
<dbReference type="Proteomes" id="UP001353858">
    <property type="component" value="Unassembled WGS sequence"/>
</dbReference>
<dbReference type="GO" id="GO:0005634">
    <property type="term" value="C:nucleus"/>
    <property type="evidence" value="ECO:0007669"/>
    <property type="project" value="TreeGrafter"/>
</dbReference>
<comment type="caution">
    <text evidence="16">The sequence shown here is derived from an EMBL/GenBank/DDBJ whole genome shotgun (WGS) entry which is preliminary data.</text>
</comment>
<reference evidence="17" key="1">
    <citation type="submission" date="2023-01" db="EMBL/GenBank/DDBJ databases">
        <title>Key to firefly adult light organ development and bioluminescence: homeobox transcription factors regulate luciferase expression and transportation to peroxisome.</title>
        <authorList>
            <person name="Fu X."/>
        </authorList>
    </citation>
    <scope>NUCLEOTIDE SEQUENCE [LARGE SCALE GENOMIC DNA]</scope>
</reference>
<evidence type="ECO:0000256" key="9">
    <source>
        <dbReference type="ARBA" id="ARBA00022786"/>
    </source>
</evidence>
<dbReference type="GO" id="GO:0005829">
    <property type="term" value="C:cytosol"/>
    <property type="evidence" value="ECO:0007669"/>
    <property type="project" value="UniProtKB-SubCell"/>
</dbReference>
<dbReference type="PROSITE" id="PS00518">
    <property type="entry name" value="ZF_RING_1"/>
    <property type="match status" value="1"/>
</dbReference>
<feature type="domain" description="WWE" evidence="15">
    <location>
        <begin position="80"/>
        <end position="156"/>
    </location>
</feature>
<organism evidence="16 17">
    <name type="scientific">Aquatica leii</name>
    <dbReference type="NCBI Taxonomy" id="1421715"/>
    <lineage>
        <taxon>Eukaryota</taxon>
        <taxon>Metazoa</taxon>
        <taxon>Ecdysozoa</taxon>
        <taxon>Arthropoda</taxon>
        <taxon>Hexapoda</taxon>
        <taxon>Insecta</taxon>
        <taxon>Pterygota</taxon>
        <taxon>Neoptera</taxon>
        <taxon>Endopterygota</taxon>
        <taxon>Coleoptera</taxon>
        <taxon>Polyphaga</taxon>
        <taxon>Elateriformia</taxon>
        <taxon>Elateroidea</taxon>
        <taxon>Lampyridae</taxon>
        <taxon>Luciolinae</taxon>
        <taxon>Aquatica</taxon>
    </lineage>
</organism>
<dbReference type="PANTHER" id="PTHR13417:SF2">
    <property type="entry name" value="E3 UBIQUITIN-PROTEIN LIGASE RNF146"/>
    <property type="match status" value="1"/>
</dbReference>
<feature type="region of interest" description="Disordered" evidence="13">
    <location>
        <begin position="245"/>
        <end position="282"/>
    </location>
</feature>
<evidence type="ECO:0000313" key="17">
    <source>
        <dbReference type="Proteomes" id="UP001353858"/>
    </source>
</evidence>
<evidence type="ECO:0000256" key="3">
    <source>
        <dbReference type="ARBA" id="ARBA00004906"/>
    </source>
</evidence>
<evidence type="ECO:0000256" key="6">
    <source>
        <dbReference type="ARBA" id="ARBA00022687"/>
    </source>
</evidence>
<evidence type="ECO:0000256" key="11">
    <source>
        <dbReference type="PROSITE-ProRule" id="PRU00175"/>
    </source>
</evidence>
<dbReference type="GO" id="GO:0008270">
    <property type="term" value="F:zinc ion binding"/>
    <property type="evidence" value="ECO:0007669"/>
    <property type="project" value="UniProtKB-UniRule"/>
</dbReference>